<sequence>MKQGTIKTLGAAALGAAFVVTAAGAASAATVAPSVPVGGDGLVKSATDKLPVHTAAEKLQGATRTVAGTAHALKPAGVTTNSTTRGNSLGPVPLDGALHTLPLNSNG</sequence>
<dbReference type="RefSeq" id="WP_083107120.1">
    <property type="nucleotide sequence ID" value="NZ_CP020569.1"/>
</dbReference>
<evidence type="ECO:0000313" key="4">
    <source>
        <dbReference type="Proteomes" id="UP000192726"/>
    </source>
</evidence>
<reference evidence="3 4" key="1">
    <citation type="submission" date="2017-04" db="EMBL/GenBank/DDBJ databases">
        <title>Complete Genome Sequence of Streptomyces gilvosporeus F607, a Capable Producer of Natamycin.</title>
        <authorList>
            <person name="Zong G."/>
            <person name="Zhong C."/>
            <person name="Fu J."/>
            <person name="Qin R."/>
            <person name="Cao G."/>
        </authorList>
    </citation>
    <scope>NUCLEOTIDE SEQUENCE [LARGE SCALE GENOMIC DNA]</scope>
    <source>
        <strain evidence="3 4">F607</strain>
    </source>
</reference>
<feature type="region of interest" description="Disordered" evidence="1">
    <location>
        <begin position="73"/>
        <end position="107"/>
    </location>
</feature>
<evidence type="ECO:0000256" key="1">
    <source>
        <dbReference type="SAM" id="MobiDB-lite"/>
    </source>
</evidence>
<name>A0A1V0TW31_9ACTN</name>
<accession>A0A1V0TW31</accession>
<organism evidence="3 4">
    <name type="scientific">Streptomyces gilvosporeus</name>
    <dbReference type="NCBI Taxonomy" id="553510"/>
    <lineage>
        <taxon>Bacteria</taxon>
        <taxon>Bacillati</taxon>
        <taxon>Actinomycetota</taxon>
        <taxon>Actinomycetes</taxon>
        <taxon>Kitasatosporales</taxon>
        <taxon>Streptomycetaceae</taxon>
        <taxon>Streptomyces</taxon>
    </lineage>
</organism>
<protein>
    <recommendedName>
        <fullName evidence="5">ATP-binding protein</fullName>
    </recommendedName>
</protein>
<dbReference type="EMBL" id="CP020569">
    <property type="protein sequence ID" value="ARF57107.1"/>
    <property type="molecule type" value="Genomic_DNA"/>
</dbReference>
<dbReference type="KEGG" id="sgv:B1H19_25665"/>
<gene>
    <name evidence="3" type="ORF">B1H19_25665</name>
</gene>
<feature type="compositionally biased region" description="Polar residues" evidence="1">
    <location>
        <begin position="78"/>
        <end position="87"/>
    </location>
</feature>
<keyword evidence="2" id="KW-0732">Signal</keyword>
<feature type="chain" id="PRO_5013205638" description="ATP-binding protein" evidence="2">
    <location>
        <begin position="29"/>
        <end position="107"/>
    </location>
</feature>
<keyword evidence="4" id="KW-1185">Reference proteome</keyword>
<dbReference type="Proteomes" id="UP000192726">
    <property type="component" value="Chromosome"/>
</dbReference>
<proteinExistence type="predicted"/>
<feature type="signal peptide" evidence="2">
    <location>
        <begin position="1"/>
        <end position="28"/>
    </location>
</feature>
<dbReference type="AlphaFoldDB" id="A0A1V0TW31"/>
<evidence type="ECO:0000256" key="2">
    <source>
        <dbReference type="SAM" id="SignalP"/>
    </source>
</evidence>
<evidence type="ECO:0000313" key="3">
    <source>
        <dbReference type="EMBL" id="ARF57107.1"/>
    </source>
</evidence>
<evidence type="ECO:0008006" key="5">
    <source>
        <dbReference type="Google" id="ProtNLM"/>
    </source>
</evidence>